<keyword evidence="7" id="KW-1185">Reference proteome</keyword>
<evidence type="ECO:0000256" key="1">
    <source>
        <dbReference type="ARBA" id="ARBA00001561"/>
    </source>
</evidence>
<sequence>MILHYTAMRASTDALARLCDSGAEVSAHYVIEPGGQVWSLVPEERRAWHAGKSAWGAVRDVNSRSIGIELVNTGRQPFPEPQMHALESLLDAVRDRWSVPPERVIGHSDIAIGRKVDPGPRFDWRRLARRGHAVWPDQATPGDFEEDARRAGYVWEAGQEDALLAAVRLRLRPWATGPLGAVDRALVAGLARDWPVAAEPAQSTS</sequence>
<dbReference type="EMBL" id="FWFK01000002">
    <property type="protein sequence ID" value="SLN28062.1"/>
    <property type="molecule type" value="Genomic_DNA"/>
</dbReference>
<feature type="domain" description="N-acetylmuramoyl-L-alanine amidase" evidence="5">
    <location>
        <begin position="1"/>
        <end position="119"/>
    </location>
</feature>
<evidence type="ECO:0000256" key="2">
    <source>
        <dbReference type="ARBA" id="ARBA00011901"/>
    </source>
</evidence>
<evidence type="ECO:0000256" key="4">
    <source>
        <dbReference type="ARBA" id="ARBA00023316"/>
    </source>
</evidence>
<proteinExistence type="predicted"/>
<dbReference type="GO" id="GO:0008745">
    <property type="term" value="F:N-acetylmuramoyl-L-alanine amidase activity"/>
    <property type="evidence" value="ECO:0007669"/>
    <property type="project" value="UniProtKB-EC"/>
</dbReference>
<evidence type="ECO:0000313" key="6">
    <source>
        <dbReference type="EMBL" id="SLN28062.1"/>
    </source>
</evidence>
<dbReference type="GO" id="GO:0009254">
    <property type="term" value="P:peptidoglycan turnover"/>
    <property type="evidence" value="ECO:0007669"/>
    <property type="project" value="TreeGrafter"/>
</dbReference>
<dbReference type="Gene3D" id="3.40.80.10">
    <property type="entry name" value="Peptidoglycan recognition protein-like"/>
    <property type="match status" value="1"/>
</dbReference>
<dbReference type="InterPro" id="IPR051206">
    <property type="entry name" value="NAMLAA_amidase_2"/>
</dbReference>
<name>A0A1X6YQB1_9RHOB</name>
<dbReference type="EC" id="3.5.1.28" evidence="2"/>
<reference evidence="6 7" key="1">
    <citation type="submission" date="2017-03" db="EMBL/GenBank/DDBJ databases">
        <authorList>
            <person name="Afonso C.L."/>
            <person name="Miller P.J."/>
            <person name="Scott M.A."/>
            <person name="Spackman E."/>
            <person name="Goraichik I."/>
            <person name="Dimitrov K.M."/>
            <person name="Suarez D.L."/>
            <person name="Swayne D.E."/>
        </authorList>
    </citation>
    <scope>NUCLEOTIDE SEQUENCE [LARGE SCALE GENOMIC DNA]</scope>
    <source>
        <strain evidence="6 7">CECT 8625</strain>
    </source>
</reference>
<dbReference type="InterPro" id="IPR036505">
    <property type="entry name" value="Amidase/PGRP_sf"/>
</dbReference>
<gene>
    <name evidence="6" type="primary">amiD</name>
    <name evidence="6" type="ORF">ROJ8625_01176</name>
</gene>
<organism evidence="6 7">
    <name type="scientific">Roseivivax jejudonensis</name>
    <dbReference type="NCBI Taxonomy" id="1529041"/>
    <lineage>
        <taxon>Bacteria</taxon>
        <taxon>Pseudomonadati</taxon>
        <taxon>Pseudomonadota</taxon>
        <taxon>Alphaproteobacteria</taxon>
        <taxon>Rhodobacterales</taxon>
        <taxon>Roseobacteraceae</taxon>
        <taxon>Roseivivax</taxon>
    </lineage>
</organism>
<dbReference type="Pfam" id="PF01510">
    <property type="entry name" value="Amidase_2"/>
    <property type="match status" value="1"/>
</dbReference>
<evidence type="ECO:0000256" key="3">
    <source>
        <dbReference type="ARBA" id="ARBA00022801"/>
    </source>
</evidence>
<dbReference type="PANTHER" id="PTHR30417">
    <property type="entry name" value="N-ACETYLMURAMOYL-L-ALANINE AMIDASE AMID"/>
    <property type="match status" value="1"/>
</dbReference>
<evidence type="ECO:0000313" key="7">
    <source>
        <dbReference type="Proteomes" id="UP000193570"/>
    </source>
</evidence>
<keyword evidence="4" id="KW-0961">Cell wall biogenesis/degradation</keyword>
<evidence type="ECO:0000259" key="5">
    <source>
        <dbReference type="SMART" id="SM00644"/>
    </source>
</evidence>
<dbReference type="GO" id="GO:0009253">
    <property type="term" value="P:peptidoglycan catabolic process"/>
    <property type="evidence" value="ECO:0007669"/>
    <property type="project" value="InterPro"/>
</dbReference>
<dbReference type="Proteomes" id="UP000193570">
    <property type="component" value="Unassembled WGS sequence"/>
</dbReference>
<protein>
    <recommendedName>
        <fullName evidence="2">N-acetylmuramoyl-L-alanine amidase</fullName>
        <ecNumber evidence="2">3.5.1.28</ecNumber>
    </recommendedName>
</protein>
<dbReference type="InterPro" id="IPR002502">
    <property type="entry name" value="Amidase_domain"/>
</dbReference>
<dbReference type="PANTHER" id="PTHR30417:SF1">
    <property type="entry name" value="N-ACETYLMURAMOYL-L-ALANINE AMIDASE AMID"/>
    <property type="match status" value="1"/>
</dbReference>
<dbReference type="SMART" id="SM00644">
    <property type="entry name" value="Ami_2"/>
    <property type="match status" value="1"/>
</dbReference>
<dbReference type="AlphaFoldDB" id="A0A1X6YQB1"/>
<accession>A0A1X6YQB1</accession>
<dbReference type="CDD" id="cd06583">
    <property type="entry name" value="PGRP"/>
    <property type="match status" value="1"/>
</dbReference>
<comment type="catalytic activity">
    <reaction evidence="1">
        <text>Hydrolyzes the link between N-acetylmuramoyl residues and L-amino acid residues in certain cell-wall glycopeptides.</text>
        <dbReference type="EC" id="3.5.1.28"/>
    </reaction>
</comment>
<dbReference type="SUPFAM" id="SSF55846">
    <property type="entry name" value="N-acetylmuramoyl-L-alanine amidase-like"/>
    <property type="match status" value="1"/>
</dbReference>
<dbReference type="GO" id="GO:0071555">
    <property type="term" value="P:cell wall organization"/>
    <property type="evidence" value="ECO:0007669"/>
    <property type="project" value="UniProtKB-KW"/>
</dbReference>
<keyword evidence="3 6" id="KW-0378">Hydrolase</keyword>